<dbReference type="GO" id="GO:0034657">
    <property type="term" value="C:GID complex"/>
    <property type="evidence" value="ECO:0007669"/>
    <property type="project" value="TreeGrafter"/>
</dbReference>
<evidence type="ECO:0000313" key="7">
    <source>
        <dbReference type="EMBL" id="KAK4252048.1"/>
    </source>
</evidence>
<proteinExistence type="predicted"/>
<feature type="compositionally biased region" description="Basic and acidic residues" evidence="6">
    <location>
        <begin position="595"/>
        <end position="604"/>
    </location>
</feature>
<dbReference type="Proteomes" id="UP001303647">
    <property type="component" value="Unassembled WGS sequence"/>
</dbReference>
<keyword evidence="5" id="KW-0539">Nucleus</keyword>
<dbReference type="PANTHER" id="PTHR15651">
    <property type="entry name" value="ARMADILLO REPEAT-CONTAINING PROTEIN 8"/>
    <property type="match status" value="1"/>
</dbReference>
<dbReference type="InterPro" id="IPR038739">
    <property type="entry name" value="ARMC8/Vid28"/>
</dbReference>
<dbReference type="GO" id="GO:0005634">
    <property type="term" value="C:nucleus"/>
    <property type="evidence" value="ECO:0007669"/>
    <property type="project" value="UniProtKB-SubCell"/>
</dbReference>
<evidence type="ECO:0000256" key="2">
    <source>
        <dbReference type="ARBA" id="ARBA00004496"/>
    </source>
</evidence>
<dbReference type="SUPFAM" id="SSF48371">
    <property type="entry name" value="ARM repeat"/>
    <property type="match status" value="3"/>
</dbReference>
<dbReference type="PANTHER" id="PTHR15651:SF7">
    <property type="entry name" value="ARMADILLO REPEAT-CONTAINING PROTEIN 8"/>
    <property type="match status" value="1"/>
</dbReference>
<name>A0AAN7HV25_9PEZI</name>
<dbReference type="GO" id="GO:0043161">
    <property type="term" value="P:proteasome-mediated ubiquitin-dependent protein catabolic process"/>
    <property type="evidence" value="ECO:0007669"/>
    <property type="project" value="TreeGrafter"/>
</dbReference>
<dbReference type="InterPro" id="IPR011989">
    <property type="entry name" value="ARM-like"/>
</dbReference>
<protein>
    <submittedName>
        <fullName evidence="7">Armadillo-type protein</fullName>
    </submittedName>
</protein>
<feature type="compositionally biased region" description="Acidic residues" evidence="6">
    <location>
        <begin position="773"/>
        <end position="790"/>
    </location>
</feature>
<evidence type="ECO:0000256" key="5">
    <source>
        <dbReference type="ARBA" id="ARBA00023242"/>
    </source>
</evidence>
<dbReference type="SMART" id="SM00185">
    <property type="entry name" value="ARM"/>
    <property type="match status" value="4"/>
</dbReference>
<gene>
    <name evidence="7" type="ORF">C7999DRAFT_37032</name>
</gene>
<feature type="region of interest" description="Disordered" evidence="6">
    <location>
        <begin position="369"/>
        <end position="390"/>
    </location>
</feature>
<feature type="region of interest" description="Disordered" evidence="6">
    <location>
        <begin position="756"/>
        <end position="790"/>
    </location>
</feature>
<dbReference type="GO" id="GO:0005737">
    <property type="term" value="C:cytoplasm"/>
    <property type="evidence" value="ECO:0007669"/>
    <property type="project" value="UniProtKB-SubCell"/>
</dbReference>
<reference evidence="7" key="2">
    <citation type="submission" date="2023-05" db="EMBL/GenBank/DDBJ databases">
        <authorList>
            <consortium name="Lawrence Berkeley National Laboratory"/>
            <person name="Steindorff A."/>
            <person name="Hensen N."/>
            <person name="Bonometti L."/>
            <person name="Westerberg I."/>
            <person name="Brannstrom I.O."/>
            <person name="Guillou S."/>
            <person name="Cros-Aarteil S."/>
            <person name="Calhoun S."/>
            <person name="Haridas S."/>
            <person name="Kuo A."/>
            <person name="Mondo S."/>
            <person name="Pangilinan J."/>
            <person name="Riley R."/>
            <person name="Labutti K."/>
            <person name="Andreopoulos B."/>
            <person name="Lipzen A."/>
            <person name="Chen C."/>
            <person name="Yanf M."/>
            <person name="Daum C."/>
            <person name="Ng V."/>
            <person name="Clum A."/>
            <person name="Ohm R."/>
            <person name="Martin F."/>
            <person name="Silar P."/>
            <person name="Natvig D."/>
            <person name="Lalanne C."/>
            <person name="Gautier V."/>
            <person name="Ament-Velasquez S.L."/>
            <person name="Kruys A."/>
            <person name="Hutchinson M.I."/>
            <person name="Powell A.J."/>
            <person name="Barry K."/>
            <person name="Miller A.N."/>
            <person name="Grigoriev I.V."/>
            <person name="Debuchy R."/>
            <person name="Gladieux P."/>
            <person name="Thoren M.H."/>
            <person name="Johannesson H."/>
        </authorList>
    </citation>
    <scope>NUCLEOTIDE SEQUENCE</scope>
    <source>
        <strain evidence="7">CBS 359.72</strain>
    </source>
</reference>
<keyword evidence="4" id="KW-0677">Repeat</keyword>
<feature type="compositionally biased region" description="Polar residues" evidence="6">
    <location>
        <begin position="605"/>
        <end position="620"/>
    </location>
</feature>
<organism evidence="7 8">
    <name type="scientific">Corynascus novoguineensis</name>
    <dbReference type="NCBI Taxonomy" id="1126955"/>
    <lineage>
        <taxon>Eukaryota</taxon>
        <taxon>Fungi</taxon>
        <taxon>Dikarya</taxon>
        <taxon>Ascomycota</taxon>
        <taxon>Pezizomycotina</taxon>
        <taxon>Sordariomycetes</taxon>
        <taxon>Sordariomycetidae</taxon>
        <taxon>Sordariales</taxon>
        <taxon>Chaetomiaceae</taxon>
        <taxon>Corynascus</taxon>
    </lineage>
</organism>
<evidence type="ECO:0000313" key="8">
    <source>
        <dbReference type="Proteomes" id="UP001303647"/>
    </source>
</evidence>
<comment type="caution">
    <text evidence="7">The sequence shown here is derived from an EMBL/GenBank/DDBJ whole genome shotgun (WGS) entry which is preliminary data.</text>
</comment>
<sequence>MTTFHTPPILSQLRGAKSYSEQATALRALKDEIIGHINRKEEWICSGILEPLVEILRKNIQSLARSTGKEHSQVVRSDEPSEEDEVQLLALQIIASFAYGNAAFLAPLHAVDVVATIIPAISPANNPPQIVLTALRALRNIAASTELAAEGANDTTALSNALFSSSWLAALYAILSQEQTDAVVQEQKRLVASLVSTLCKSPAHQNALADAGVLDAFATMLASFAVGRGEVIPGAGVIGRGDGLASLIPAPAPPNADLALTFAALSAIVSNSRFRSYMLLCSPSILAVFPSAEFSPLAVHSRAAWDALEANGFGNIRTRDPGAMDYLLPAVPIPPSASQSRGYNDYPPLGFSMSRDNLTTGSRSSTFKFTGVDSSRSHASGEDEEADEPESPLIPWLIHLVRSTNGLERVMAASLLTSLFKAGFASPEREQMLAVLVIPPLWRLMKEHDKEVPANVQQATFIEPSMARDWAIMERTTDVLARLIGESDTLQQVVHDCGVVQMVAKLLKKSCDPQPAQFVLRPWSAKPSSEVGSKESSPACRLGPVGIVPAYAHRIRMRESALKLVASMATLSNDYRETLAEADVVPYIMKSLSPDPEKSEEVKDQPSSGKVTDDGTSGKTSAYDHNPNSVIMAACHAIRALARSPRIVRTTLRDHDAAAPLNKLLRHPDAEVQIAASGAVINIVTSHNDVVASLIELGLYRTLCEHAHSLNPGLRLNALWALKHLALNLDNTAKKACLEELEPGWLVQLISDDTSEEEALGNRARPERRPTDADDDDENMDADTLDERDDDAAQRAWTWPALAHYPSLSANASPRLQQAAAKLAALRDAELNPARRARADSLAIQEQGLGFIRNLLMIPDPPGQADMVDHLFTEMGQDRLFAILTDKLKVRVVGAANRRASSRDALVLYPQARIVENLAYILVNMAAGAPRHRQLVVAQTELLKLLGAHLSSKDRGVRMALCQLLANLAWVDCEGDRAPSSQRTAELERLGFLAKLEGMEAGDADFGVRERAKAAVSQMKAPTL</sequence>
<dbReference type="EMBL" id="MU857602">
    <property type="protein sequence ID" value="KAK4252048.1"/>
    <property type="molecule type" value="Genomic_DNA"/>
</dbReference>
<keyword evidence="8" id="KW-1185">Reference proteome</keyword>
<reference evidence="7" key="1">
    <citation type="journal article" date="2023" name="Mol. Phylogenet. Evol.">
        <title>Genome-scale phylogeny and comparative genomics of the fungal order Sordariales.</title>
        <authorList>
            <person name="Hensen N."/>
            <person name="Bonometti L."/>
            <person name="Westerberg I."/>
            <person name="Brannstrom I.O."/>
            <person name="Guillou S."/>
            <person name="Cros-Aarteil S."/>
            <person name="Calhoun S."/>
            <person name="Haridas S."/>
            <person name="Kuo A."/>
            <person name="Mondo S."/>
            <person name="Pangilinan J."/>
            <person name="Riley R."/>
            <person name="LaButti K."/>
            <person name="Andreopoulos B."/>
            <person name="Lipzen A."/>
            <person name="Chen C."/>
            <person name="Yan M."/>
            <person name="Daum C."/>
            <person name="Ng V."/>
            <person name="Clum A."/>
            <person name="Steindorff A."/>
            <person name="Ohm R.A."/>
            <person name="Martin F."/>
            <person name="Silar P."/>
            <person name="Natvig D.O."/>
            <person name="Lalanne C."/>
            <person name="Gautier V."/>
            <person name="Ament-Velasquez S.L."/>
            <person name="Kruys A."/>
            <person name="Hutchinson M.I."/>
            <person name="Powell A.J."/>
            <person name="Barry K."/>
            <person name="Miller A.N."/>
            <person name="Grigoriev I.V."/>
            <person name="Debuchy R."/>
            <person name="Gladieux P."/>
            <person name="Hiltunen Thoren M."/>
            <person name="Johannesson H."/>
        </authorList>
    </citation>
    <scope>NUCLEOTIDE SEQUENCE</scope>
    <source>
        <strain evidence="7">CBS 359.72</strain>
    </source>
</reference>
<accession>A0AAN7HV25</accession>
<keyword evidence="3" id="KW-0963">Cytoplasm</keyword>
<evidence type="ECO:0000256" key="3">
    <source>
        <dbReference type="ARBA" id="ARBA00022490"/>
    </source>
</evidence>
<dbReference type="AlphaFoldDB" id="A0AAN7HV25"/>
<evidence type="ECO:0000256" key="6">
    <source>
        <dbReference type="SAM" id="MobiDB-lite"/>
    </source>
</evidence>
<dbReference type="Gene3D" id="1.25.10.10">
    <property type="entry name" value="Leucine-rich Repeat Variant"/>
    <property type="match status" value="4"/>
</dbReference>
<evidence type="ECO:0000256" key="1">
    <source>
        <dbReference type="ARBA" id="ARBA00004123"/>
    </source>
</evidence>
<evidence type="ECO:0000256" key="4">
    <source>
        <dbReference type="ARBA" id="ARBA00022737"/>
    </source>
</evidence>
<comment type="subcellular location">
    <subcellularLocation>
        <location evidence="2">Cytoplasm</location>
    </subcellularLocation>
    <subcellularLocation>
        <location evidence="1">Nucleus</location>
    </subcellularLocation>
</comment>
<dbReference type="InterPro" id="IPR000225">
    <property type="entry name" value="Armadillo"/>
</dbReference>
<dbReference type="InterPro" id="IPR016024">
    <property type="entry name" value="ARM-type_fold"/>
</dbReference>
<feature type="region of interest" description="Disordered" evidence="6">
    <location>
        <begin position="591"/>
        <end position="623"/>
    </location>
</feature>